<keyword evidence="8" id="KW-1185">Reference proteome</keyword>
<dbReference type="GO" id="GO:0005524">
    <property type="term" value="F:ATP binding"/>
    <property type="evidence" value="ECO:0007669"/>
    <property type="project" value="UniProtKB-KW"/>
</dbReference>
<dbReference type="PROSITE" id="PS51192">
    <property type="entry name" value="HELICASE_ATP_BIND_1"/>
    <property type="match status" value="1"/>
</dbReference>
<dbReference type="Pfam" id="PF00270">
    <property type="entry name" value="DEAD"/>
    <property type="match status" value="1"/>
</dbReference>
<dbReference type="Proteomes" id="UP000050761">
    <property type="component" value="Unassembled WGS sequence"/>
</dbReference>
<dbReference type="SUPFAM" id="SSF52540">
    <property type="entry name" value="P-loop containing nucleoside triphosphate hydrolases"/>
    <property type="match status" value="1"/>
</dbReference>
<keyword evidence="4" id="KW-0067">ATP-binding</keyword>
<dbReference type="Gene3D" id="3.40.50.300">
    <property type="entry name" value="P-loop containing nucleotide triphosphate hydrolases"/>
    <property type="match status" value="1"/>
</dbReference>
<feature type="region of interest" description="Disordered" evidence="5">
    <location>
        <begin position="1"/>
        <end position="28"/>
    </location>
</feature>
<dbReference type="InterPro" id="IPR027417">
    <property type="entry name" value="P-loop_NTPase"/>
</dbReference>
<accession>A0A3P7ZYS0</accession>
<dbReference type="InterPro" id="IPR014001">
    <property type="entry name" value="Helicase_ATP-bd"/>
</dbReference>
<dbReference type="EMBL" id="UZAH01029534">
    <property type="protein sequence ID" value="VDP06567.1"/>
    <property type="molecule type" value="Genomic_DNA"/>
</dbReference>
<reference evidence="7 8" key="1">
    <citation type="submission" date="2018-11" db="EMBL/GenBank/DDBJ databases">
        <authorList>
            <consortium name="Pathogen Informatics"/>
        </authorList>
    </citation>
    <scope>NUCLEOTIDE SEQUENCE [LARGE SCALE GENOMIC DNA]</scope>
</reference>
<dbReference type="GO" id="GO:0005829">
    <property type="term" value="C:cytosol"/>
    <property type="evidence" value="ECO:0007669"/>
    <property type="project" value="TreeGrafter"/>
</dbReference>
<evidence type="ECO:0000313" key="9">
    <source>
        <dbReference type="WBParaSite" id="HPBE_0001664101-mRNA-1"/>
    </source>
</evidence>
<evidence type="ECO:0000313" key="8">
    <source>
        <dbReference type="Proteomes" id="UP000050761"/>
    </source>
</evidence>
<evidence type="ECO:0000313" key="7">
    <source>
        <dbReference type="EMBL" id="VDP06567.1"/>
    </source>
</evidence>
<sequence>MSDDDDQDYSHLQSEQNRKQKKAGGWQAMGSGKTAAFVIPMLQRLKRRDTKGIRALLVSPTRELALQTFKVVKELGRFTGLRCAILVGGDAIEDQFSTIHENPDMWVFSSTRIFWMS</sequence>
<evidence type="ECO:0000256" key="2">
    <source>
        <dbReference type="ARBA" id="ARBA00022801"/>
    </source>
</evidence>
<keyword evidence="2" id="KW-0378">Hydrolase</keyword>
<dbReference type="GO" id="GO:0003724">
    <property type="term" value="F:RNA helicase activity"/>
    <property type="evidence" value="ECO:0007669"/>
    <property type="project" value="TreeGrafter"/>
</dbReference>
<dbReference type="WBParaSite" id="HPBE_0001664101-mRNA-1">
    <property type="protein sequence ID" value="HPBE_0001664101-mRNA-1"/>
    <property type="gene ID" value="HPBE_0001664101"/>
</dbReference>
<proteinExistence type="predicted"/>
<dbReference type="PANTHER" id="PTHR47959:SF8">
    <property type="entry name" value="RNA HELICASE"/>
    <property type="match status" value="1"/>
</dbReference>
<protein>
    <submittedName>
        <fullName evidence="9">ATP-dependent RNA helicase</fullName>
    </submittedName>
</protein>
<feature type="domain" description="Helicase ATP-binding" evidence="6">
    <location>
        <begin position="14"/>
        <end position="117"/>
    </location>
</feature>
<keyword evidence="3" id="KW-0347">Helicase</keyword>
<dbReference type="AlphaFoldDB" id="A0A183G4Z6"/>
<dbReference type="GO" id="GO:0003676">
    <property type="term" value="F:nucleic acid binding"/>
    <property type="evidence" value="ECO:0007669"/>
    <property type="project" value="InterPro"/>
</dbReference>
<accession>A0A183G4Z6</accession>
<reference evidence="9" key="2">
    <citation type="submission" date="2019-09" db="UniProtKB">
        <authorList>
            <consortium name="WormBaseParasite"/>
        </authorList>
    </citation>
    <scope>IDENTIFICATION</scope>
</reference>
<dbReference type="GO" id="GO:0016787">
    <property type="term" value="F:hydrolase activity"/>
    <property type="evidence" value="ECO:0007669"/>
    <property type="project" value="UniProtKB-KW"/>
</dbReference>
<evidence type="ECO:0000259" key="6">
    <source>
        <dbReference type="PROSITE" id="PS51192"/>
    </source>
</evidence>
<dbReference type="PANTHER" id="PTHR47959">
    <property type="entry name" value="ATP-DEPENDENT RNA HELICASE RHLE-RELATED"/>
    <property type="match status" value="1"/>
</dbReference>
<keyword evidence="1" id="KW-0547">Nucleotide-binding</keyword>
<evidence type="ECO:0000256" key="5">
    <source>
        <dbReference type="SAM" id="MobiDB-lite"/>
    </source>
</evidence>
<organism evidence="8 9">
    <name type="scientific">Heligmosomoides polygyrus</name>
    <name type="common">Parasitic roundworm</name>
    <dbReference type="NCBI Taxonomy" id="6339"/>
    <lineage>
        <taxon>Eukaryota</taxon>
        <taxon>Metazoa</taxon>
        <taxon>Ecdysozoa</taxon>
        <taxon>Nematoda</taxon>
        <taxon>Chromadorea</taxon>
        <taxon>Rhabditida</taxon>
        <taxon>Rhabditina</taxon>
        <taxon>Rhabditomorpha</taxon>
        <taxon>Strongyloidea</taxon>
        <taxon>Heligmosomidae</taxon>
        <taxon>Heligmosomoides</taxon>
    </lineage>
</organism>
<dbReference type="InterPro" id="IPR011545">
    <property type="entry name" value="DEAD/DEAH_box_helicase_dom"/>
</dbReference>
<dbReference type="InterPro" id="IPR050079">
    <property type="entry name" value="DEAD_box_RNA_helicase"/>
</dbReference>
<gene>
    <name evidence="7" type="ORF">HPBE_LOCUS16640</name>
</gene>
<evidence type="ECO:0000256" key="4">
    <source>
        <dbReference type="ARBA" id="ARBA00022840"/>
    </source>
</evidence>
<evidence type="ECO:0000256" key="1">
    <source>
        <dbReference type="ARBA" id="ARBA00022741"/>
    </source>
</evidence>
<name>A0A183G4Z6_HELPZ</name>
<evidence type="ECO:0000256" key="3">
    <source>
        <dbReference type="ARBA" id="ARBA00022806"/>
    </source>
</evidence>
<dbReference type="OrthoDB" id="10261375at2759"/>